<evidence type="ECO:0000313" key="3">
    <source>
        <dbReference type="Proteomes" id="UP000253664"/>
    </source>
</evidence>
<protein>
    <submittedName>
        <fullName evidence="2">Uncharacterized protein</fullName>
    </submittedName>
</protein>
<feature type="region of interest" description="Disordered" evidence="1">
    <location>
        <begin position="142"/>
        <end position="223"/>
    </location>
</feature>
<evidence type="ECO:0000256" key="1">
    <source>
        <dbReference type="SAM" id="MobiDB-lite"/>
    </source>
</evidence>
<accession>A0A367LC72</accession>
<gene>
    <name evidence="2" type="ORF">L249_0677</name>
</gene>
<dbReference type="OrthoDB" id="4928017at2759"/>
<proteinExistence type="predicted"/>
<feature type="region of interest" description="Disordered" evidence="1">
    <location>
        <begin position="55"/>
        <end position="87"/>
    </location>
</feature>
<evidence type="ECO:0000313" key="2">
    <source>
        <dbReference type="EMBL" id="RCI12016.1"/>
    </source>
</evidence>
<dbReference type="EMBL" id="LKCN02000007">
    <property type="protein sequence ID" value="RCI12016.1"/>
    <property type="molecule type" value="Genomic_DNA"/>
</dbReference>
<dbReference type="AlphaFoldDB" id="A0A367LC72"/>
<sequence length="246" mass="26806">MTGSAWVGRVGISLSYAVTSYQLSCPRESVSVFAHLTFKKGGLFHLLAPSSPHQTPIFRPAMNSPPATDPSAIPSKGSSHSSRDDSSITLEVPAADCKPQVPTHQTRWATQKAVAPFSYATLPLEAYLMDKNDHERRLLRLSLSSQLSKPNETQGQDKKGDYDEEEPPELESATSSSEYIKNEDDDDEKQEKEGTKTQASDPYPIKQTLKPSAGRDSVLSDVIVPGGPLAARHLPLHRELQEAGLA</sequence>
<organism evidence="2 3">
    <name type="scientific">Ophiocordyceps polyrhachis-furcata BCC 54312</name>
    <dbReference type="NCBI Taxonomy" id="1330021"/>
    <lineage>
        <taxon>Eukaryota</taxon>
        <taxon>Fungi</taxon>
        <taxon>Dikarya</taxon>
        <taxon>Ascomycota</taxon>
        <taxon>Pezizomycotina</taxon>
        <taxon>Sordariomycetes</taxon>
        <taxon>Hypocreomycetidae</taxon>
        <taxon>Hypocreales</taxon>
        <taxon>Ophiocordycipitaceae</taxon>
        <taxon>Ophiocordyceps</taxon>
    </lineage>
</organism>
<keyword evidence="3" id="KW-1185">Reference proteome</keyword>
<reference evidence="2 3" key="1">
    <citation type="journal article" date="2015" name="BMC Genomics">
        <title>Insights from the genome of Ophiocordyceps polyrhachis-furcata to pathogenicity and host specificity in insect fungi.</title>
        <authorList>
            <person name="Wichadakul D."/>
            <person name="Kobmoo N."/>
            <person name="Ingsriswang S."/>
            <person name="Tangphatsornruang S."/>
            <person name="Chantasingh D."/>
            <person name="Luangsa-ard J.J."/>
            <person name="Eurwilaichitr L."/>
        </authorList>
    </citation>
    <scope>NUCLEOTIDE SEQUENCE [LARGE SCALE GENOMIC DNA]</scope>
    <source>
        <strain evidence="2 3">BCC 54312</strain>
    </source>
</reference>
<comment type="caution">
    <text evidence="2">The sequence shown here is derived from an EMBL/GenBank/DDBJ whole genome shotgun (WGS) entry which is preliminary data.</text>
</comment>
<name>A0A367LC72_9HYPO</name>
<dbReference type="Proteomes" id="UP000253664">
    <property type="component" value="Unassembled WGS sequence"/>
</dbReference>